<dbReference type="PANTHER" id="PTHR43584:SF8">
    <property type="entry name" value="N-ACETYLMURAMATE ALPHA-1-PHOSPHATE URIDYLYLTRANSFERASE"/>
    <property type="match status" value="1"/>
</dbReference>
<protein>
    <recommendedName>
        <fullName evidence="3">Nucleotidyl transferase domain-containing protein</fullName>
    </recommendedName>
</protein>
<keyword evidence="2" id="KW-0548">Nucleotidyltransferase</keyword>
<dbReference type="Pfam" id="PF00483">
    <property type="entry name" value="NTP_transferase"/>
    <property type="match status" value="1"/>
</dbReference>
<dbReference type="SUPFAM" id="SSF53448">
    <property type="entry name" value="Nucleotide-diphospho-sugar transferases"/>
    <property type="match status" value="1"/>
</dbReference>
<evidence type="ECO:0000256" key="1">
    <source>
        <dbReference type="ARBA" id="ARBA00022679"/>
    </source>
</evidence>
<organism evidence="4">
    <name type="scientific">marine sediment metagenome</name>
    <dbReference type="NCBI Taxonomy" id="412755"/>
    <lineage>
        <taxon>unclassified sequences</taxon>
        <taxon>metagenomes</taxon>
        <taxon>ecological metagenomes</taxon>
    </lineage>
</organism>
<evidence type="ECO:0000313" key="4">
    <source>
        <dbReference type="EMBL" id="GAI20211.1"/>
    </source>
</evidence>
<evidence type="ECO:0000256" key="2">
    <source>
        <dbReference type="ARBA" id="ARBA00022695"/>
    </source>
</evidence>
<gene>
    <name evidence="4" type="ORF">S06H3_27320</name>
</gene>
<evidence type="ECO:0000259" key="3">
    <source>
        <dbReference type="Pfam" id="PF00483"/>
    </source>
</evidence>
<dbReference type="PANTHER" id="PTHR43584">
    <property type="entry name" value="NUCLEOTIDYL TRANSFERASE"/>
    <property type="match status" value="1"/>
</dbReference>
<feature type="domain" description="Nucleotidyl transferase" evidence="3">
    <location>
        <begin position="15"/>
        <end position="209"/>
    </location>
</feature>
<dbReference type="GO" id="GO:0016779">
    <property type="term" value="F:nucleotidyltransferase activity"/>
    <property type="evidence" value="ECO:0007669"/>
    <property type="project" value="UniProtKB-KW"/>
</dbReference>
<dbReference type="AlphaFoldDB" id="X1MQ92"/>
<dbReference type="InterPro" id="IPR005835">
    <property type="entry name" value="NTP_transferase_dom"/>
</dbReference>
<keyword evidence="1" id="KW-0808">Transferase</keyword>
<comment type="caution">
    <text evidence="4">The sequence shown here is derived from an EMBL/GenBank/DDBJ whole genome shotgun (WGS) entry which is preliminary data.</text>
</comment>
<name>X1MQ92_9ZZZZ</name>
<proteinExistence type="predicted"/>
<sequence>MLSRTVDLSDTPSIAVILAAGKGIRFGNKSVPKPLEKVNGKFILTYQLEQLNEVAERVFIVVGYLANNIIRAVGKKFKNLEVNYLFQKNQNGMAAALSLARDQIKDPFILTLGDIFCPAFDFSELHQRGAAGIVVVKSLQNEMDKRHAAISVNDDKRIISILEKPSFRTIGFYAFTPVIFEAIDKTHPSPLRGELEISDSIGELVRMGEIIVIKKTRLPEVNLTYPVDLSTCEEILDGIKHTPSYIS</sequence>
<dbReference type="EMBL" id="BARV01015841">
    <property type="protein sequence ID" value="GAI20211.1"/>
    <property type="molecule type" value="Genomic_DNA"/>
</dbReference>
<dbReference type="InterPro" id="IPR029044">
    <property type="entry name" value="Nucleotide-diphossugar_trans"/>
</dbReference>
<dbReference type="InterPro" id="IPR050065">
    <property type="entry name" value="GlmU-like"/>
</dbReference>
<reference evidence="4" key="1">
    <citation type="journal article" date="2014" name="Front. Microbiol.">
        <title>High frequency of phylogenetically diverse reductive dehalogenase-homologous genes in deep subseafloor sedimentary metagenomes.</title>
        <authorList>
            <person name="Kawai M."/>
            <person name="Futagami T."/>
            <person name="Toyoda A."/>
            <person name="Takaki Y."/>
            <person name="Nishi S."/>
            <person name="Hori S."/>
            <person name="Arai W."/>
            <person name="Tsubouchi T."/>
            <person name="Morono Y."/>
            <person name="Uchiyama I."/>
            <person name="Ito T."/>
            <person name="Fujiyama A."/>
            <person name="Inagaki F."/>
            <person name="Takami H."/>
        </authorList>
    </citation>
    <scope>NUCLEOTIDE SEQUENCE</scope>
    <source>
        <strain evidence="4">Expedition CK06-06</strain>
    </source>
</reference>
<accession>X1MQ92</accession>
<dbReference type="Gene3D" id="3.90.550.10">
    <property type="entry name" value="Spore Coat Polysaccharide Biosynthesis Protein SpsA, Chain A"/>
    <property type="match status" value="1"/>
</dbReference>